<dbReference type="HOGENOM" id="CLU_2936350_0_0_5"/>
<proteinExistence type="predicted"/>
<reference evidence="1 2" key="1">
    <citation type="submission" date="2008-03" db="EMBL/GenBank/DDBJ databases">
        <title>Complete sequence of plasmid2 of Methylobacterium radiotolerans JCM 2831.</title>
        <authorList>
            <consortium name="US DOE Joint Genome Institute"/>
            <person name="Copeland A."/>
            <person name="Lucas S."/>
            <person name="Lapidus A."/>
            <person name="Glavina del Rio T."/>
            <person name="Dalin E."/>
            <person name="Tice H."/>
            <person name="Bruce D."/>
            <person name="Goodwin L."/>
            <person name="Pitluck S."/>
            <person name="Kiss H."/>
            <person name="Brettin T."/>
            <person name="Detter J.C."/>
            <person name="Han C."/>
            <person name="Kuske C.R."/>
            <person name="Schmutz J."/>
            <person name="Larimer F."/>
            <person name="Land M."/>
            <person name="Hauser L."/>
            <person name="Kyrpides N."/>
            <person name="Mikhailova N."/>
            <person name="Marx C.J."/>
            <person name="Richardson P."/>
        </authorList>
    </citation>
    <scope>NUCLEOTIDE SEQUENCE [LARGE SCALE GENOMIC DNA]</scope>
    <source>
        <strain evidence="2">ATCC 27329 / DSM 1819 / JCM 2831 / NBRC 15690 / NCIMB 10815 / 0-1</strain>
        <plasmid evidence="2">Plasmid pMRAD02</plasmid>
    </source>
</reference>
<protein>
    <submittedName>
        <fullName evidence="1">Uncharacterized protein</fullName>
    </submittedName>
</protein>
<evidence type="ECO:0000313" key="2">
    <source>
        <dbReference type="Proteomes" id="UP000006589"/>
    </source>
</evidence>
<evidence type="ECO:0000313" key="1">
    <source>
        <dbReference type="EMBL" id="ACB28237.1"/>
    </source>
</evidence>
<dbReference type="EMBL" id="CP001003">
    <property type="protein sequence ID" value="ACB28237.1"/>
    <property type="molecule type" value="Genomic_DNA"/>
</dbReference>
<dbReference type="RefSeq" id="WP_012329476.1">
    <property type="nucleotide sequence ID" value="NC_010509.1"/>
</dbReference>
<dbReference type="KEGG" id="mrd:Mrad2831_6315"/>
<organism evidence="1 2">
    <name type="scientific">Methylobacterium radiotolerans (strain ATCC 27329 / DSM 1819 / JCM 2831 / NBRC 15690 / NCIMB 10815 / 0-1)</name>
    <dbReference type="NCBI Taxonomy" id="426355"/>
    <lineage>
        <taxon>Bacteria</taxon>
        <taxon>Pseudomonadati</taxon>
        <taxon>Pseudomonadota</taxon>
        <taxon>Alphaproteobacteria</taxon>
        <taxon>Hyphomicrobiales</taxon>
        <taxon>Methylobacteriaceae</taxon>
        <taxon>Methylobacterium</taxon>
    </lineage>
</organism>
<name>B1M9R2_METRJ</name>
<dbReference type="GeneID" id="6141885"/>
<accession>B1M9R2</accession>
<keyword evidence="1" id="KW-0614">Plasmid</keyword>
<dbReference type="AlphaFoldDB" id="B1M9R2"/>
<sequence length="60" mass="6466">MNVKPAELPAILAEIMVEYDTARSRAIQAQGSQFNEAAFHAWFTEQVQGPGALSTTSTAL</sequence>
<gene>
    <name evidence="1" type="ordered locus">Mrad2831_6315</name>
</gene>
<dbReference type="Proteomes" id="UP000006589">
    <property type="component" value="Plasmid pMRAD02"/>
</dbReference>
<geneLocation type="plasmid" evidence="1 2">
    <name>pMRAD02</name>
</geneLocation>